<dbReference type="Proteomes" id="UP000799439">
    <property type="component" value="Unassembled WGS sequence"/>
</dbReference>
<dbReference type="PANTHER" id="PTHR43861:SF1">
    <property type="entry name" value="TRANS-ACONITATE 2-METHYLTRANSFERASE"/>
    <property type="match status" value="1"/>
</dbReference>
<evidence type="ECO:0000313" key="5">
    <source>
        <dbReference type="Proteomes" id="UP000799439"/>
    </source>
</evidence>
<keyword evidence="2" id="KW-0808">Transferase</keyword>
<dbReference type="Gene3D" id="3.40.50.150">
    <property type="entry name" value="Vaccinia Virus protein VP39"/>
    <property type="match status" value="1"/>
</dbReference>
<dbReference type="GO" id="GO:0032259">
    <property type="term" value="P:methylation"/>
    <property type="evidence" value="ECO:0007669"/>
    <property type="project" value="UniProtKB-KW"/>
</dbReference>
<dbReference type="GO" id="GO:0008168">
    <property type="term" value="F:methyltransferase activity"/>
    <property type="evidence" value="ECO:0007669"/>
    <property type="project" value="UniProtKB-KW"/>
</dbReference>
<dbReference type="Pfam" id="PF13649">
    <property type="entry name" value="Methyltransf_25"/>
    <property type="match status" value="1"/>
</dbReference>
<dbReference type="EMBL" id="ML996081">
    <property type="protein sequence ID" value="KAF2157488.1"/>
    <property type="molecule type" value="Genomic_DNA"/>
</dbReference>
<organism evidence="4 5">
    <name type="scientific">Myriangium duriaei CBS 260.36</name>
    <dbReference type="NCBI Taxonomy" id="1168546"/>
    <lineage>
        <taxon>Eukaryota</taxon>
        <taxon>Fungi</taxon>
        <taxon>Dikarya</taxon>
        <taxon>Ascomycota</taxon>
        <taxon>Pezizomycotina</taxon>
        <taxon>Dothideomycetes</taxon>
        <taxon>Dothideomycetidae</taxon>
        <taxon>Myriangiales</taxon>
        <taxon>Myriangiaceae</taxon>
        <taxon>Myriangium</taxon>
    </lineage>
</organism>
<dbReference type="CDD" id="cd02440">
    <property type="entry name" value="AdoMet_MTases"/>
    <property type="match status" value="1"/>
</dbReference>
<sequence>MTSKPDHWSSAAYSSSASFVPQLTTKVTKLFAPRPGENIIDLGCGDGVLTAQLSPGLGQVLGLDASPAMIRAAQDAEHSKNLTYAVHDCAALRGQEGVESRWGKWDGVFSNAALHWVLRSEEARRGLFEDCFGALKQGGRLVFEMGGKGNVAEVHAAIVAGLVARGGVDVEKARESIPWFFPSEVWMKERLEKAGFKVEVCEMEYRPTKLNPENKEGSGGLEGWVRLMAAPCLAVVEEGKKDDVVRMVCDVLRGVITREEDGSQWIGYVRLRAVAVKP</sequence>
<feature type="domain" description="Methyltransferase" evidence="3">
    <location>
        <begin position="39"/>
        <end position="139"/>
    </location>
</feature>
<keyword evidence="5" id="KW-1185">Reference proteome</keyword>
<dbReference type="PANTHER" id="PTHR43861">
    <property type="entry name" value="TRANS-ACONITATE 2-METHYLTRANSFERASE-RELATED"/>
    <property type="match status" value="1"/>
</dbReference>
<evidence type="ECO:0000259" key="3">
    <source>
        <dbReference type="Pfam" id="PF13649"/>
    </source>
</evidence>
<dbReference type="AlphaFoldDB" id="A0A9P4JEE5"/>
<dbReference type="SUPFAM" id="SSF53335">
    <property type="entry name" value="S-adenosyl-L-methionine-dependent methyltransferases"/>
    <property type="match status" value="1"/>
</dbReference>
<gene>
    <name evidence="4" type="ORF">K461DRAFT_273669</name>
</gene>
<dbReference type="OrthoDB" id="6329284at2759"/>
<accession>A0A9P4JEE5</accession>
<protein>
    <submittedName>
        <fullName evidence="4">Methyltransferase</fullName>
    </submittedName>
</protein>
<dbReference type="InterPro" id="IPR041698">
    <property type="entry name" value="Methyltransf_25"/>
</dbReference>
<evidence type="ECO:0000256" key="2">
    <source>
        <dbReference type="ARBA" id="ARBA00022679"/>
    </source>
</evidence>
<reference evidence="4" key="1">
    <citation type="journal article" date="2020" name="Stud. Mycol.">
        <title>101 Dothideomycetes genomes: a test case for predicting lifestyles and emergence of pathogens.</title>
        <authorList>
            <person name="Haridas S."/>
            <person name="Albert R."/>
            <person name="Binder M."/>
            <person name="Bloem J."/>
            <person name="Labutti K."/>
            <person name="Salamov A."/>
            <person name="Andreopoulos B."/>
            <person name="Baker S."/>
            <person name="Barry K."/>
            <person name="Bills G."/>
            <person name="Bluhm B."/>
            <person name="Cannon C."/>
            <person name="Castanera R."/>
            <person name="Culley D."/>
            <person name="Daum C."/>
            <person name="Ezra D."/>
            <person name="Gonzalez J."/>
            <person name="Henrissat B."/>
            <person name="Kuo A."/>
            <person name="Liang C."/>
            <person name="Lipzen A."/>
            <person name="Lutzoni F."/>
            <person name="Magnuson J."/>
            <person name="Mondo S."/>
            <person name="Nolan M."/>
            <person name="Ohm R."/>
            <person name="Pangilinan J."/>
            <person name="Park H.-J."/>
            <person name="Ramirez L."/>
            <person name="Alfaro M."/>
            <person name="Sun H."/>
            <person name="Tritt A."/>
            <person name="Yoshinaga Y."/>
            <person name="Zwiers L.-H."/>
            <person name="Turgeon B."/>
            <person name="Goodwin S."/>
            <person name="Spatafora J."/>
            <person name="Crous P."/>
            <person name="Grigoriev I."/>
        </authorList>
    </citation>
    <scope>NUCLEOTIDE SEQUENCE</scope>
    <source>
        <strain evidence="4">CBS 260.36</strain>
    </source>
</reference>
<name>A0A9P4JEE5_9PEZI</name>
<proteinExistence type="predicted"/>
<evidence type="ECO:0000313" key="4">
    <source>
        <dbReference type="EMBL" id="KAF2157488.1"/>
    </source>
</evidence>
<comment type="caution">
    <text evidence="4">The sequence shown here is derived from an EMBL/GenBank/DDBJ whole genome shotgun (WGS) entry which is preliminary data.</text>
</comment>
<keyword evidence="1 4" id="KW-0489">Methyltransferase</keyword>
<dbReference type="InterPro" id="IPR029063">
    <property type="entry name" value="SAM-dependent_MTases_sf"/>
</dbReference>
<evidence type="ECO:0000256" key="1">
    <source>
        <dbReference type="ARBA" id="ARBA00022603"/>
    </source>
</evidence>